<dbReference type="InterPro" id="IPR000719">
    <property type="entry name" value="Prot_kinase_dom"/>
</dbReference>
<dbReference type="GO" id="GO:0016301">
    <property type="term" value="F:kinase activity"/>
    <property type="evidence" value="ECO:0007669"/>
    <property type="project" value="UniProtKB-KW"/>
</dbReference>
<feature type="domain" description="Protein kinase" evidence="8">
    <location>
        <begin position="12"/>
        <end position="264"/>
    </location>
</feature>
<keyword evidence="2" id="KW-0808">Transferase</keyword>
<dbReference type="SUPFAM" id="SSF56112">
    <property type="entry name" value="Protein kinase-like (PK-like)"/>
    <property type="match status" value="1"/>
</dbReference>
<reference evidence="9 10" key="1">
    <citation type="submission" date="2024-04" db="EMBL/GenBank/DDBJ databases">
        <title>Tritrichomonas musculus Genome.</title>
        <authorList>
            <person name="Alves-Ferreira E."/>
            <person name="Grigg M."/>
            <person name="Lorenzi H."/>
            <person name="Galac M."/>
        </authorList>
    </citation>
    <scope>NUCLEOTIDE SEQUENCE [LARGE SCALE GENOMIC DNA]</scope>
    <source>
        <strain evidence="9 10">EAF2021</strain>
    </source>
</reference>
<feature type="region of interest" description="Disordered" evidence="7">
    <location>
        <begin position="370"/>
        <end position="423"/>
    </location>
</feature>
<dbReference type="PANTHER" id="PTHR24346:SF82">
    <property type="entry name" value="KP78A-RELATED"/>
    <property type="match status" value="1"/>
</dbReference>
<organism evidence="9 10">
    <name type="scientific">Tritrichomonas musculus</name>
    <dbReference type="NCBI Taxonomy" id="1915356"/>
    <lineage>
        <taxon>Eukaryota</taxon>
        <taxon>Metamonada</taxon>
        <taxon>Parabasalia</taxon>
        <taxon>Tritrichomonadida</taxon>
        <taxon>Tritrichomonadidae</taxon>
        <taxon>Tritrichomonas</taxon>
    </lineage>
</organism>
<dbReference type="PROSITE" id="PS50011">
    <property type="entry name" value="PROTEIN_KINASE_DOM"/>
    <property type="match status" value="1"/>
</dbReference>
<dbReference type="InterPro" id="IPR011009">
    <property type="entry name" value="Kinase-like_dom_sf"/>
</dbReference>
<keyword evidence="10" id="KW-1185">Reference proteome</keyword>
<evidence type="ECO:0000256" key="2">
    <source>
        <dbReference type="ARBA" id="ARBA00022679"/>
    </source>
</evidence>
<feature type="compositionally biased region" description="Polar residues" evidence="7">
    <location>
        <begin position="543"/>
        <end position="554"/>
    </location>
</feature>
<dbReference type="PROSITE" id="PS00107">
    <property type="entry name" value="PROTEIN_KINASE_ATP"/>
    <property type="match status" value="1"/>
</dbReference>
<accession>A0ABR2KPX2</accession>
<dbReference type="Gene3D" id="1.10.510.10">
    <property type="entry name" value="Transferase(Phosphotransferase) domain 1"/>
    <property type="match status" value="1"/>
</dbReference>
<evidence type="ECO:0000256" key="7">
    <source>
        <dbReference type="SAM" id="MobiDB-lite"/>
    </source>
</evidence>
<dbReference type="Pfam" id="PF00069">
    <property type="entry name" value="Pkinase"/>
    <property type="match status" value="1"/>
</dbReference>
<feature type="compositionally biased region" description="Low complexity" evidence="7">
    <location>
        <begin position="374"/>
        <end position="389"/>
    </location>
</feature>
<evidence type="ECO:0000256" key="5">
    <source>
        <dbReference type="ARBA" id="ARBA00022840"/>
    </source>
</evidence>
<keyword evidence="3 6" id="KW-0547">Nucleotide-binding</keyword>
<feature type="compositionally biased region" description="Acidic residues" evidence="7">
    <location>
        <begin position="558"/>
        <end position="574"/>
    </location>
</feature>
<dbReference type="PROSITE" id="PS00108">
    <property type="entry name" value="PROTEIN_KINASE_ST"/>
    <property type="match status" value="1"/>
</dbReference>
<comment type="caution">
    <text evidence="9">The sequence shown here is derived from an EMBL/GenBank/DDBJ whole genome shotgun (WGS) entry which is preliminary data.</text>
</comment>
<feature type="region of interest" description="Disordered" evidence="7">
    <location>
        <begin position="543"/>
        <end position="574"/>
    </location>
</feature>
<dbReference type="InterPro" id="IPR008271">
    <property type="entry name" value="Ser/Thr_kinase_AS"/>
</dbReference>
<feature type="compositionally biased region" description="Polar residues" evidence="7">
    <location>
        <begin position="390"/>
        <end position="406"/>
    </location>
</feature>
<evidence type="ECO:0000256" key="4">
    <source>
        <dbReference type="ARBA" id="ARBA00022777"/>
    </source>
</evidence>
<dbReference type="PANTHER" id="PTHR24346">
    <property type="entry name" value="MAP/MICROTUBULE AFFINITY-REGULATING KINASE"/>
    <property type="match status" value="1"/>
</dbReference>
<evidence type="ECO:0000313" key="10">
    <source>
        <dbReference type="Proteomes" id="UP001470230"/>
    </source>
</evidence>
<sequence>MIQQHRQEIGDYVLGHTLGSGTTGKVKVAEKKDTGEKFAIKIIKKALFDQKPDLKKKIRREIAIMRLMDHPSILKLIEVYESQKHLYIILEYAEHGELLDYLVARTRISIDQAMFFFRQIVYGLDYLHVHAICHRDLKLDNILLDSFNQVKIGDFGFARWMREDIAETSCGTPHYAAPEIIKGQRYDGRMADVWSCGVILYSLIVGKLPFEDASFRQLLLKIKTAHYSMPADLPHDVQDLISKMLIVDPKYRITIGAIKMHPAFRIGLPSKYIVPSPLAVPHINSPIDQSKIDVNVVSVLKQIGYNNDDDVISELTSEKHSMAKVFFHMLKHEFSIVTLPWPSDKILHSSNSTSSYDLLPIPSDVFEFSPTQLPIGSPSPSSAGNPSSSDKASNSIGSNNQKNSLALRSRKRRSDISSPNPNSIVSRASWGMVASSSHNNTNSDMTQPTDCETFTNLPQPIENLYEVIQRFIYQQGFEFFHPDELTIYSRRPDIKFYISFHAQFESIDNISIFVNKWNNGMDEIFTEFINELASTIQMALTNSTTSNDGENLSQNNNNDDDDDDASPEVDDGTN</sequence>
<evidence type="ECO:0000256" key="6">
    <source>
        <dbReference type="PROSITE-ProRule" id="PRU10141"/>
    </source>
</evidence>
<keyword evidence="4 9" id="KW-0418">Kinase</keyword>
<dbReference type="InterPro" id="IPR017441">
    <property type="entry name" value="Protein_kinase_ATP_BS"/>
</dbReference>
<evidence type="ECO:0000313" key="9">
    <source>
        <dbReference type="EMBL" id="KAK8892472.1"/>
    </source>
</evidence>
<name>A0ABR2KPX2_9EUKA</name>
<evidence type="ECO:0000259" key="8">
    <source>
        <dbReference type="PROSITE" id="PS50011"/>
    </source>
</evidence>
<keyword evidence="5 6" id="KW-0067">ATP-binding</keyword>
<gene>
    <name evidence="9" type="ORF">M9Y10_029701</name>
</gene>
<protein>
    <submittedName>
        <fullName evidence="9">Serine/threonine-protein kinase brsk1</fullName>
    </submittedName>
</protein>
<proteinExistence type="predicted"/>
<dbReference type="Proteomes" id="UP001470230">
    <property type="component" value="Unassembled WGS sequence"/>
</dbReference>
<evidence type="ECO:0000256" key="1">
    <source>
        <dbReference type="ARBA" id="ARBA00022527"/>
    </source>
</evidence>
<feature type="binding site" evidence="6">
    <location>
        <position position="45"/>
    </location>
    <ligand>
        <name>ATP</name>
        <dbReference type="ChEBI" id="CHEBI:30616"/>
    </ligand>
</feature>
<dbReference type="SMART" id="SM00220">
    <property type="entry name" value="S_TKc"/>
    <property type="match status" value="1"/>
</dbReference>
<dbReference type="EMBL" id="JAPFFF010000004">
    <property type="protein sequence ID" value="KAK8892472.1"/>
    <property type="molecule type" value="Genomic_DNA"/>
</dbReference>
<evidence type="ECO:0000256" key="3">
    <source>
        <dbReference type="ARBA" id="ARBA00022741"/>
    </source>
</evidence>
<keyword evidence="1" id="KW-0723">Serine/threonine-protein kinase</keyword>